<dbReference type="GO" id="GO:0005634">
    <property type="term" value="C:nucleus"/>
    <property type="evidence" value="ECO:0007669"/>
    <property type="project" value="UniProtKB-SubCell"/>
</dbReference>
<gene>
    <name evidence="10" type="ORF">BCR44DRAFT_1517144</name>
</gene>
<dbReference type="EMBL" id="MCFL01000089">
    <property type="protein sequence ID" value="ORZ30319.1"/>
    <property type="molecule type" value="Genomic_DNA"/>
</dbReference>
<dbReference type="Proteomes" id="UP000193411">
    <property type="component" value="Unassembled WGS sequence"/>
</dbReference>
<feature type="region of interest" description="Disordered" evidence="7">
    <location>
        <begin position="1"/>
        <end position="21"/>
    </location>
</feature>
<keyword evidence="3" id="KW-0498">Mitosis</keyword>
<evidence type="ECO:0000256" key="1">
    <source>
        <dbReference type="ARBA" id="ARBA00004123"/>
    </source>
</evidence>
<evidence type="ECO:0000256" key="7">
    <source>
        <dbReference type="SAM" id="MobiDB-lite"/>
    </source>
</evidence>
<proteinExistence type="predicted"/>
<dbReference type="OrthoDB" id="436262at2759"/>
<dbReference type="InterPro" id="IPR032682">
    <property type="entry name" value="Cnd1_C"/>
</dbReference>
<feature type="compositionally biased region" description="Low complexity" evidence="7">
    <location>
        <begin position="852"/>
        <end position="875"/>
    </location>
</feature>
<organism evidence="10 11">
    <name type="scientific">Catenaria anguillulae PL171</name>
    <dbReference type="NCBI Taxonomy" id="765915"/>
    <lineage>
        <taxon>Eukaryota</taxon>
        <taxon>Fungi</taxon>
        <taxon>Fungi incertae sedis</taxon>
        <taxon>Blastocladiomycota</taxon>
        <taxon>Blastocladiomycetes</taxon>
        <taxon>Blastocladiales</taxon>
        <taxon>Catenariaceae</taxon>
        <taxon>Catenaria</taxon>
    </lineage>
</organism>
<dbReference type="InterPro" id="IPR011989">
    <property type="entry name" value="ARM-like"/>
</dbReference>
<keyword evidence="6" id="KW-0131">Cell cycle</keyword>
<keyword evidence="2" id="KW-0132">Cell division</keyword>
<keyword evidence="5" id="KW-0539">Nucleus</keyword>
<accession>A0A1Y2H704</accession>
<feature type="compositionally biased region" description="Basic and acidic residues" evidence="7">
    <location>
        <begin position="891"/>
        <end position="901"/>
    </location>
</feature>
<dbReference type="Pfam" id="PF12922">
    <property type="entry name" value="Cnd1_N"/>
    <property type="match status" value="1"/>
</dbReference>
<feature type="domain" description="Condensin complex subunit 1 N-terminal" evidence="9">
    <location>
        <begin position="67"/>
        <end position="234"/>
    </location>
</feature>
<dbReference type="GO" id="GO:0010032">
    <property type="term" value="P:meiotic chromosome condensation"/>
    <property type="evidence" value="ECO:0007669"/>
    <property type="project" value="TreeGrafter"/>
</dbReference>
<feature type="region of interest" description="Disordered" evidence="7">
    <location>
        <begin position="852"/>
        <end position="901"/>
    </location>
</feature>
<evidence type="ECO:0000259" key="9">
    <source>
        <dbReference type="Pfam" id="PF12922"/>
    </source>
</evidence>
<feature type="domain" description="Condensin complex subunit 1 C-terminal" evidence="8">
    <location>
        <begin position="989"/>
        <end position="1210"/>
    </location>
</feature>
<dbReference type="InterPro" id="IPR024324">
    <property type="entry name" value="Condensin_cplx_su1_N"/>
</dbReference>
<dbReference type="PANTHER" id="PTHR14222:SF2">
    <property type="entry name" value="CONDENSIN COMPLEX SUBUNIT 1"/>
    <property type="match status" value="1"/>
</dbReference>
<reference evidence="10 11" key="1">
    <citation type="submission" date="2016-07" db="EMBL/GenBank/DDBJ databases">
        <title>Pervasive Adenine N6-methylation of Active Genes in Fungi.</title>
        <authorList>
            <consortium name="DOE Joint Genome Institute"/>
            <person name="Mondo S.J."/>
            <person name="Dannebaum R.O."/>
            <person name="Kuo R.C."/>
            <person name="Labutti K."/>
            <person name="Haridas S."/>
            <person name="Kuo A."/>
            <person name="Salamov A."/>
            <person name="Ahrendt S.R."/>
            <person name="Lipzen A."/>
            <person name="Sullivan W."/>
            <person name="Andreopoulos W.B."/>
            <person name="Clum A."/>
            <person name="Lindquist E."/>
            <person name="Daum C."/>
            <person name="Ramamoorthy G.K."/>
            <person name="Gryganskyi A."/>
            <person name="Culley D."/>
            <person name="Magnuson J.K."/>
            <person name="James T.Y."/>
            <person name="O'Malley M.A."/>
            <person name="Stajich J.E."/>
            <person name="Spatafora J.W."/>
            <person name="Visel A."/>
            <person name="Grigoriev I.V."/>
        </authorList>
    </citation>
    <scope>NUCLEOTIDE SEQUENCE [LARGE SCALE GENOMIC DNA]</scope>
    <source>
        <strain evidence="10 11">PL171</strain>
    </source>
</reference>
<dbReference type="InterPro" id="IPR016024">
    <property type="entry name" value="ARM-type_fold"/>
</dbReference>
<keyword evidence="4" id="KW-0226">DNA condensation</keyword>
<protein>
    <submittedName>
        <fullName evidence="10">Non-SMC mitotic condensation complex subunit 1-domain-containing protein</fullName>
    </submittedName>
</protein>
<feature type="region of interest" description="Disordered" evidence="7">
    <location>
        <begin position="1105"/>
        <end position="1162"/>
    </location>
</feature>
<evidence type="ECO:0000256" key="5">
    <source>
        <dbReference type="ARBA" id="ARBA00023242"/>
    </source>
</evidence>
<evidence type="ECO:0000256" key="2">
    <source>
        <dbReference type="ARBA" id="ARBA00022618"/>
    </source>
</evidence>
<evidence type="ECO:0000313" key="10">
    <source>
        <dbReference type="EMBL" id="ORZ30319.1"/>
    </source>
</evidence>
<comment type="caution">
    <text evidence="10">The sequence shown here is derived from an EMBL/GenBank/DDBJ whole genome shotgun (WGS) entry which is preliminary data.</text>
</comment>
<evidence type="ECO:0000256" key="3">
    <source>
        <dbReference type="ARBA" id="ARBA00022776"/>
    </source>
</evidence>
<dbReference type="GO" id="GO:0000796">
    <property type="term" value="C:condensin complex"/>
    <property type="evidence" value="ECO:0007669"/>
    <property type="project" value="TreeGrafter"/>
</dbReference>
<dbReference type="STRING" id="765915.A0A1Y2H704"/>
<keyword evidence="11" id="KW-1185">Reference proteome</keyword>
<sequence length="1293" mass="141927">MSRRSRRTRTSSGGGPDIDPADLERYLDKYTDSLSGDPLGLTSDDTFSDLCAMVRTVPTATLGLVPRLFDLVLSNLDALPTTWTATINADAPLDHAKMCLTRWLDLMQQLVISAEHRSMHIQSVNQANGTGGAVAATGRGGRPPARKRAKHVSTDEAEWDWETLKLRTFNTLHRVLALPLNHDLTDAERNEAVSHVAKAVAELWQNKDRTSLKNATVKQVMYKVYAQCIVEHGFDAQVALEQNIKFFDFLAEPTAEFLAYLVRDHNHSKLASDMLVSIAKGDSLGTDGGKHVKSIAIFLTSLANLVPRIVQKSLVYLQDQLDNPDYTMRIAVLHCVASTLRLLIDPALAGEAEAEGDVPAGEADLDLEGEGGGEEDDEAQDSGESGGNRMSSRVQSLLQVIEDRFRDITAQVRKKALVVVSDLVDYRYFYARFPTAWLRLVGLAVGRLMDKNQPVRAAAIRAVTQFLVRHPFTIHGTSLDPAKLQPMADEVFAQKQEMMKQLEENPGSAHMDNKLADALHVREKYFSHALQFTNTIETKAVPALVQLLASKSKAEVLESMDFFVEAQGLDLPGGIEGLRNMWMLVFNVRNSEHIKDVHAKLVECFRAVYIVGRDVSAPALAEDEAGPTLVGADATVRNLITLTYSASLADLTCLEQLVGMCAKEGHIESRVVDTLWNMLESGAADRRVPAKQRRGAAIVLAWVCRADSKLLGADQVSIVNRTLRTHSRDAELARYCCQILGHLPTRLPASYHLFEPLVNALVAPAPETVDPEIGDPWYSMAQQAIVTIHRICQQPLQIMDRVIRTRANELSTSTPVAEPVLCRFFFVLGHAAIQSLVFLEAIESMYKQKQGAAPNATAPVARTPARTPARATPGRRMSRHSRTPAAARSGNHVDGHDSDKDMDGVVGSVEDVFADNMTALREFELLSGSNSLLGVFVPFVLEVVSSSITPPTVRQFATITLAQFMCVSGGFCEDHLPLLIAVMQSAPPLLKSNLMIALGDLIVCWNTVIDNEVHVLYDALKTRQDPSVKKNALMVLLHLILNGMVKVKGHLSSLAMCLEDKDEKIAGLTRLFLSELAGKEQALYNNLSDALSHLLMFKSNGGAPLGKDSADAKKKKRRAMKEDQEDDEDADSMDVDAADDAEDSSDADAQEDDEGDEESADEGAVKRVLKFLFSFISKDKQVENLIEKLCARLKESEQPRQWRAIAYALSLLPWDTNPEPKCRKLLENFGVFTDKLGEEAVYKSVKDVIAKATRGTTGIGASAAATKASGAGAVPLIEELSKRVEKAREEEQE</sequence>
<evidence type="ECO:0000313" key="11">
    <source>
        <dbReference type="Proteomes" id="UP000193411"/>
    </source>
</evidence>
<feature type="compositionally biased region" description="Acidic residues" evidence="7">
    <location>
        <begin position="1123"/>
        <end position="1161"/>
    </location>
</feature>
<dbReference type="GO" id="GO:0042393">
    <property type="term" value="F:histone binding"/>
    <property type="evidence" value="ECO:0007669"/>
    <property type="project" value="TreeGrafter"/>
</dbReference>
<evidence type="ECO:0000256" key="6">
    <source>
        <dbReference type="ARBA" id="ARBA00023306"/>
    </source>
</evidence>
<dbReference type="SUPFAM" id="SSF48371">
    <property type="entry name" value="ARM repeat"/>
    <property type="match status" value="1"/>
</dbReference>
<evidence type="ECO:0000256" key="4">
    <source>
        <dbReference type="ARBA" id="ARBA00023067"/>
    </source>
</evidence>
<feature type="region of interest" description="Disordered" evidence="7">
    <location>
        <begin position="353"/>
        <end position="390"/>
    </location>
</feature>
<dbReference type="PANTHER" id="PTHR14222">
    <property type="entry name" value="CONDENSIN"/>
    <property type="match status" value="1"/>
</dbReference>
<evidence type="ECO:0000259" key="8">
    <source>
        <dbReference type="Pfam" id="PF12717"/>
    </source>
</evidence>
<dbReference type="Gene3D" id="1.25.10.10">
    <property type="entry name" value="Leucine-rich Repeat Variant"/>
    <property type="match status" value="2"/>
</dbReference>
<dbReference type="GO" id="GO:0051301">
    <property type="term" value="P:cell division"/>
    <property type="evidence" value="ECO:0007669"/>
    <property type="project" value="UniProtKB-KW"/>
</dbReference>
<feature type="region of interest" description="Disordered" evidence="7">
    <location>
        <begin position="131"/>
        <end position="151"/>
    </location>
</feature>
<name>A0A1Y2H704_9FUNG</name>
<dbReference type="InterPro" id="IPR026971">
    <property type="entry name" value="CND1/NCAPD3"/>
</dbReference>
<dbReference type="GO" id="GO:0000779">
    <property type="term" value="C:condensed chromosome, centromeric region"/>
    <property type="evidence" value="ECO:0007669"/>
    <property type="project" value="TreeGrafter"/>
</dbReference>
<dbReference type="Pfam" id="PF12717">
    <property type="entry name" value="Cnd1"/>
    <property type="match status" value="1"/>
</dbReference>
<feature type="compositionally biased region" description="Acidic residues" evidence="7">
    <location>
        <begin position="363"/>
        <end position="381"/>
    </location>
</feature>
<comment type="subcellular location">
    <subcellularLocation>
        <location evidence="1">Nucleus</location>
    </subcellularLocation>
</comment>
<dbReference type="GO" id="GO:0007076">
    <property type="term" value="P:mitotic chromosome condensation"/>
    <property type="evidence" value="ECO:0007669"/>
    <property type="project" value="InterPro"/>
</dbReference>